<dbReference type="InterPro" id="IPR002049">
    <property type="entry name" value="LE_dom"/>
</dbReference>
<feature type="disulfide bond" evidence="13">
    <location>
        <begin position="374"/>
        <end position="383"/>
    </location>
</feature>
<evidence type="ECO:0000256" key="13">
    <source>
        <dbReference type="PROSITE-ProRule" id="PRU00460"/>
    </source>
</evidence>
<feature type="domain" description="Laminin EGF-like" evidence="17">
    <location>
        <begin position="1158"/>
        <end position="1205"/>
    </location>
</feature>
<keyword evidence="12 13" id="KW-0424">Laminin EGF-like domain</keyword>
<feature type="domain" description="Laminin N-terminal" evidence="19">
    <location>
        <begin position="104"/>
        <end position="345"/>
    </location>
</feature>
<keyword evidence="2" id="KW-0964">Secreted</keyword>
<evidence type="ECO:0000256" key="8">
    <source>
        <dbReference type="ARBA" id="ARBA00022889"/>
    </source>
</evidence>
<dbReference type="EMBL" id="CADEPI010000246">
    <property type="protein sequence ID" value="CAB3381770.1"/>
    <property type="molecule type" value="Genomic_DNA"/>
</dbReference>
<keyword evidence="7" id="KW-0084">Basement membrane</keyword>
<reference evidence="20 21" key="1">
    <citation type="submission" date="2020-04" db="EMBL/GenBank/DDBJ databases">
        <authorList>
            <person name="Alioto T."/>
            <person name="Alioto T."/>
            <person name="Gomez Garrido J."/>
        </authorList>
    </citation>
    <scope>NUCLEOTIDE SEQUENCE [LARGE SCALE GENOMIC DNA]</scope>
</reference>
<dbReference type="SMART" id="SM00181">
    <property type="entry name" value="EGF"/>
    <property type="match status" value="7"/>
</dbReference>
<keyword evidence="4" id="KW-0597">Phosphoprotein</keyword>
<feature type="disulfide bond" evidence="13">
    <location>
        <begin position="921"/>
        <end position="930"/>
    </location>
</feature>
<evidence type="ECO:0000313" key="20">
    <source>
        <dbReference type="EMBL" id="CAB3381770.1"/>
    </source>
</evidence>
<dbReference type="Pfam" id="PF21199">
    <property type="entry name" value="LAMININ_IV_B"/>
    <property type="match status" value="1"/>
</dbReference>
<evidence type="ECO:0000256" key="5">
    <source>
        <dbReference type="ARBA" id="ARBA00022729"/>
    </source>
</evidence>
<dbReference type="PROSITE" id="PS01248">
    <property type="entry name" value="EGF_LAM_1"/>
    <property type="match status" value="6"/>
</dbReference>
<feature type="coiled-coil region" evidence="14">
    <location>
        <begin position="1294"/>
        <end position="1387"/>
    </location>
</feature>
<comment type="caution">
    <text evidence="13">Lacks conserved residue(s) required for the propagation of feature annotation.</text>
</comment>
<feature type="disulfide bond" evidence="13">
    <location>
        <begin position="854"/>
        <end position="871"/>
    </location>
</feature>
<dbReference type="Proteomes" id="UP000494165">
    <property type="component" value="Unassembled WGS sequence"/>
</dbReference>
<feature type="disulfide bond" evidence="13">
    <location>
        <begin position="1227"/>
        <end position="1236"/>
    </location>
</feature>
<dbReference type="InterPro" id="IPR008211">
    <property type="entry name" value="Laminin_N"/>
</dbReference>
<dbReference type="PROSITE" id="PS51117">
    <property type="entry name" value="LAMININ_NTER"/>
    <property type="match status" value="1"/>
</dbReference>
<dbReference type="FunFam" id="2.10.25.10:FF:000280">
    <property type="entry name" value="Laminin subunit beta 4"/>
    <property type="match status" value="1"/>
</dbReference>
<feature type="disulfide bond" evidence="13">
    <location>
        <begin position="902"/>
        <end position="919"/>
    </location>
</feature>
<dbReference type="GO" id="GO:0070831">
    <property type="term" value="P:basement membrane assembly"/>
    <property type="evidence" value="ECO:0007669"/>
    <property type="project" value="TreeGrafter"/>
</dbReference>
<feature type="disulfide bond" evidence="13">
    <location>
        <begin position="873"/>
        <end position="882"/>
    </location>
</feature>
<evidence type="ECO:0000259" key="18">
    <source>
        <dbReference type="PROSITE" id="PS51116"/>
    </source>
</evidence>
<dbReference type="PROSITE" id="PS51116">
    <property type="entry name" value="LAMININ_IVB"/>
    <property type="match status" value="1"/>
</dbReference>
<feature type="disulfide bond" evidence="13">
    <location>
        <begin position="1130"/>
        <end position="1139"/>
    </location>
</feature>
<dbReference type="FunFam" id="2.10.25.10:FF:000084">
    <property type="entry name" value="Laminin subunit alpha 3"/>
    <property type="match status" value="1"/>
</dbReference>
<keyword evidence="11" id="KW-0325">Glycoprotein</keyword>
<protein>
    <recommendedName>
        <fullName evidence="22">Laminin subunit beta-1</fullName>
    </recommendedName>
</protein>
<evidence type="ECO:0000259" key="19">
    <source>
        <dbReference type="PROSITE" id="PS51117"/>
    </source>
</evidence>
<dbReference type="PROSITE" id="PS50027">
    <property type="entry name" value="EGF_LAM_2"/>
    <property type="match status" value="10"/>
</dbReference>
<dbReference type="GO" id="GO:0009887">
    <property type="term" value="P:animal organ morphogenesis"/>
    <property type="evidence" value="ECO:0007669"/>
    <property type="project" value="TreeGrafter"/>
</dbReference>
<evidence type="ECO:0000256" key="10">
    <source>
        <dbReference type="ARBA" id="ARBA00023157"/>
    </source>
</evidence>
<keyword evidence="8" id="KW-0130">Cell adhesion</keyword>
<dbReference type="OrthoDB" id="5985440at2759"/>
<dbReference type="FunFam" id="2.60.120.260:FF:000010">
    <property type="entry name" value="Laminin subunit beta 1"/>
    <property type="match status" value="1"/>
</dbReference>
<evidence type="ECO:0000256" key="12">
    <source>
        <dbReference type="ARBA" id="ARBA00023292"/>
    </source>
</evidence>
<dbReference type="InterPro" id="IPR050440">
    <property type="entry name" value="Laminin/Netrin_ECM"/>
</dbReference>
<feature type="domain" description="Laminin EGF-like" evidence="17">
    <location>
        <begin position="532"/>
        <end position="582"/>
    </location>
</feature>
<dbReference type="SMART" id="SM00136">
    <property type="entry name" value="LamNT"/>
    <property type="match status" value="1"/>
</dbReference>
<dbReference type="FunFam" id="2.10.25.10:FF:000145">
    <property type="entry name" value="Laminin subunit beta 1"/>
    <property type="match status" value="1"/>
</dbReference>
<feature type="signal peptide" evidence="16">
    <location>
        <begin position="1"/>
        <end position="21"/>
    </location>
</feature>
<evidence type="ECO:0000256" key="9">
    <source>
        <dbReference type="ARBA" id="ARBA00023054"/>
    </source>
</evidence>
<feature type="disulfide bond" evidence="13">
    <location>
        <begin position="1158"/>
        <end position="1170"/>
    </location>
</feature>
<feature type="disulfide bond" evidence="13">
    <location>
        <begin position="1208"/>
        <end position="1225"/>
    </location>
</feature>
<dbReference type="Pfam" id="PF00053">
    <property type="entry name" value="EGF_laminin"/>
    <property type="match status" value="12"/>
</dbReference>
<feature type="disulfide bond" evidence="13">
    <location>
        <begin position="1206"/>
        <end position="1218"/>
    </location>
</feature>
<dbReference type="GO" id="GO:0043256">
    <property type="term" value="C:laminin complex"/>
    <property type="evidence" value="ECO:0007669"/>
    <property type="project" value="TreeGrafter"/>
</dbReference>
<evidence type="ECO:0000259" key="17">
    <source>
        <dbReference type="PROSITE" id="PS50027"/>
    </source>
</evidence>
<feature type="disulfide bond" evidence="13">
    <location>
        <begin position="439"/>
        <end position="448"/>
    </location>
</feature>
<dbReference type="FunFam" id="2.10.25.10:FF:000130">
    <property type="entry name" value="Laminin subunit beta 1"/>
    <property type="match status" value="1"/>
</dbReference>
<feature type="domain" description="Laminin EGF-like" evidence="17">
    <location>
        <begin position="946"/>
        <end position="995"/>
    </location>
</feature>
<evidence type="ECO:0008006" key="22">
    <source>
        <dbReference type="Google" id="ProtNLM"/>
    </source>
</evidence>
<feature type="domain" description="Laminin EGF-like" evidence="17">
    <location>
        <begin position="409"/>
        <end position="471"/>
    </location>
</feature>
<dbReference type="PRINTS" id="PR00011">
    <property type="entry name" value="EGFLAMININ"/>
</dbReference>
<sequence length="1852" mass="205921">MFAKSSISLLLVFLFLDFGLAQYGTRERVRPIVQYQKSRYRPRPTSTPPDFSGAPPQAFSRRPFSQEEQQPPEDPNEHPLSRTTANFHQWPARGRGVTRPHPCEQSSCYPATGNLLIGRESRLTSSSTCGLRGQERFCIVSHLDTPKKCFWCDSSQANNPSLSHRIDNIVYRYAPGQSSSHQHRTWWQSQNGVENVTIRLDLEAEFHFTHLIITFKTFRPAAMLIERSYDFGKTWQVYRYFAYNCAESFPGVPRQPPRTKTDIICESRYSSVAPSTEGEVIFRVLPPNIPIEDPYSQEVQNLLKMTNLRINFTKLHTLGDDLLDNRQEIQEKYYYAIYDMVVRGSCSCYGHASRCLPLPNVLPRPDMVHGRCECTHNTKGLNCEQCKDFFNDLPWKPAVGKQSNACKMCNCNNHTNSCHFDAAVYEASGRVSGGVCDGCQHNTQGYHCEECKPFYYQLPDRPMTDPYVCQPCDCDMRGSLDEGICDSKTDPTVDLESGRCHCKKNVEGRRCDRCMAGFWNFTEENPQGCQECMCNSLGTINNQGCNFYTGECTCKRYVTGRDCNQCLPQFYGLSEEQDGCKPCDCDLGGSFDNDCDVITGQCRCRPHVTGRNCNVPEQSFFSGYLDYNVYEAEYSKGSERCPHGHSWSGTKCQVVIREPYRDGRDQTWTGIGFMKVFENSEIEFDVGDIKTGMNYDIVIRYEPQMGGGWSDVKVIVKRPDQVDPDGPCANVQAADDVKSTSLPSGGRSVAVYPPVCLEANKEYRVVIQFKRHDPHIESPTATILIDSIALVPRPEELPFFTGSQIAEIKKQEYDRYQCHLLFQNVIKSNVPDVCKDYYYSIGYYVHDGAYECQCDPTGSTSSLCDSLGGQCNCKPNVVGRKCNRCAPGTFGFGPEGCKACDCNSIGSQDNFCEVQSGQCKCRPNTYGRECDQCQVGFWGFPNCQRCECHGHADVCDPRTGACTSCRDSTTGHHCDRCIEGYYGDPRIGYDIQCRPCPCPGTADSGHSYASVCALDQLTQDVVCECEHGYAGPRCDVCADNYFGNPDEPGGTCQQCECNNNIDISLPGNCDGRSGECLQCLFNSEGFNCEVCKANFYGDAVNQLCSECVCNILGTNKTIGECDRTSGQCPCLPNVIGISCDQCAENHWKIASGEGCEACACDPVGSTSEQCNQYDGQCTCREGFGGRRCNECQANFWGNPTIQCMPCNCNIYGSETMQCHRNNGSCVCLEGIGGEKCDQCARGYIGTAPHCEPCGECFNNWDRILDGLKEKTKSAIESASEIKQTGATGAYTREFENMEKEIGEVKQLLESTEVSSHDLEGVQKMIEDLREDFTEATGNLEGVEGYLQNQTQRLYDANITLENLRNEAAALKQNANSLKENATRLQEANVEGALNLTREAYKRSQDAQEQVEQVKTITDDAVRNTKRTEMLVERSSALVAEIKIENEKSLNSLTDQLSILTDEIPELNLHVCGRRDDSCDNLCGGAGCNQCGGLSCEEGAVTKAVQSIDIARDNEQIIKDKESKAEELFRGVTQAGIESANARDLAREAQTAALLAKNRSESSVQDNNDLLTDVYEFLNKPRSRPEDVKTLAAEVLEKKIHLEPAQITELAQMINNTISSLTNIDDILAATSGDLNTANSLKHDADEAKAEAEGMLKRAEEVLNELLNATATQKQAEDAIEKANDVISNAENDLTQIASDVTEAQQKSNETLTEVDNLQDKINALQKRFLKNDRDAREVSAEAESVLSEAQRAQERAGQLQNAYKDAEESLKKKSTAARESQEKVATLLKKASELSLNTLGKLKELKGMEVNNQNNDGLLASLSSEIDELNEKMKISLTEINQKSDYYRNCVS</sequence>
<keyword evidence="5 16" id="KW-0732">Signal</keyword>
<feature type="disulfide bond" evidence="13">
    <location>
        <begin position="1160"/>
        <end position="1177"/>
    </location>
</feature>
<dbReference type="FunFam" id="2.170.300.10:FF:000004">
    <property type="entry name" value="Laminin subunit beta 1"/>
    <property type="match status" value="1"/>
</dbReference>
<evidence type="ECO:0000256" key="7">
    <source>
        <dbReference type="ARBA" id="ARBA00022869"/>
    </source>
</evidence>
<keyword evidence="3" id="KW-0272">Extracellular matrix</keyword>
<dbReference type="PANTHER" id="PTHR10574:SF375">
    <property type="entry name" value="LAMININ SUBUNIT BETA-1"/>
    <property type="match status" value="1"/>
</dbReference>
<feature type="domain" description="Laminin EGF-like" evidence="17">
    <location>
        <begin position="1206"/>
        <end position="1252"/>
    </location>
</feature>
<evidence type="ECO:0000256" key="3">
    <source>
        <dbReference type="ARBA" id="ARBA00022530"/>
    </source>
</evidence>
<dbReference type="FunFam" id="2.170.300.10:FF:000001">
    <property type="entry name" value="Laminin subunit beta-1"/>
    <property type="match status" value="1"/>
</dbReference>
<feature type="domain" description="Laminin EGF-like" evidence="17">
    <location>
        <begin position="472"/>
        <end position="531"/>
    </location>
</feature>
<organism evidence="20 21">
    <name type="scientific">Cloeon dipterum</name>
    <dbReference type="NCBI Taxonomy" id="197152"/>
    <lineage>
        <taxon>Eukaryota</taxon>
        <taxon>Metazoa</taxon>
        <taxon>Ecdysozoa</taxon>
        <taxon>Arthropoda</taxon>
        <taxon>Hexapoda</taxon>
        <taxon>Insecta</taxon>
        <taxon>Pterygota</taxon>
        <taxon>Palaeoptera</taxon>
        <taxon>Ephemeroptera</taxon>
        <taxon>Pisciforma</taxon>
        <taxon>Baetidae</taxon>
        <taxon>Cloeon</taxon>
    </lineage>
</organism>
<evidence type="ECO:0000256" key="15">
    <source>
        <dbReference type="SAM" id="MobiDB-lite"/>
    </source>
</evidence>
<feature type="disulfide bond" evidence="13">
    <location>
        <begin position="1179"/>
        <end position="1188"/>
    </location>
</feature>
<dbReference type="InterPro" id="IPR000742">
    <property type="entry name" value="EGF"/>
</dbReference>
<dbReference type="GO" id="GO:0016477">
    <property type="term" value="P:cell migration"/>
    <property type="evidence" value="ECO:0007669"/>
    <property type="project" value="TreeGrafter"/>
</dbReference>
<keyword evidence="6" id="KW-0677">Repeat</keyword>
<dbReference type="GO" id="GO:0034446">
    <property type="term" value="P:substrate adhesion-dependent cell spreading"/>
    <property type="evidence" value="ECO:0007669"/>
    <property type="project" value="TreeGrafter"/>
</dbReference>
<evidence type="ECO:0000256" key="11">
    <source>
        <dbReference type="ARBA" id="ARBA00023180"/>
    </source>
</evidence>
<feature type="coiled-coil region" evidence="14">
    <location>
        <begin position="1812"/>
        <end position="1839"/>
    </location>
</feature>
<feature type="domain" description="Laminin IV type B" evidence="18">
    <location>
        <begin position="622"/>
        <end position="846"/>
    </location>
</feature>
<evidence type="ECO:0000256" key="2">
    <source>
        <dbReference type="ARBA" id="ARBA00022525"/>
    </source>
</evidence>
<dbReference type="CDD" id="cd00055">
    <property type="entry name" value="EGF_Lam"/>
    <property type="match status" value="13"/>
</dbReference>
<feature type="region of interest" description="Disordered" evidence="15">
    <location>
        <begin position="35"/>
        <end position="82"/>
    </location>
</feature>
<feature type="disulfide bond" evidence="13">
    <location>
        <begin position="566"/>
        <end position="580"/>
    </location>
</feature>
<dbReference type="Gene3D" id="2.170.300.10">
    <property type="entry name" value="Tie2 ligand-binding domain superfamily"/>
    <property type="match status" value="1"/>
</dbReference>
<evidence type="ECO:0000313" key="21">
    <source>
        <dbReference type="Proteomes" id="UP000494165"/>
    </source>
</evidence>
<dbReference type="FunFam" id="2.10.25.10:FF:000138">
    <property type="entry name" value="Laminin subunit beta 1"/>
    <property type="match status" value="1"/>
</dbReference>
<dbReference type="InterPro" id="IPR056863">
    <property type="entry name" value="LMN_ATRN_NET-like_EGF"/>
</dbReference>
<accession>A0A8S1DHG5</accession>
<evidence type="ECO:0000256" key="6">
    <source>
        <dbReference type="ARBA" id="ARBA00022737"/>
    </source>
</evidence>
<dbReference type="InterPro" id="IPR013015">
    <property type="entry name" value="Laminin_IV_B"/>
</dbReference>
<comment type="caution">
    <text evidence="20">The sequence shown here is derived from an EMBL/GenBank/DDBJ whole genome shotgun (WGS) entry which is preliminary data.</text>
</comment>
<feature type="disulfide bond" evidence="13">
    <location>
        <begin position="900"/>
        <end position="912"/>
    </location>
</feature>
<dbReference type="Gene3D" id="2.10.25.10">
    <property type="entry name" value="Laminin"/>
    <property type="match status" value="11"/>
</dbReference>
<dbReference type="FunFam" id="2.10.25.10:FF:000011">
    <property type="entry name" value="Cadherin EGF LAG seven-pass G-type receptor"/>
    <property type="match status" value="2"/>
</dbReference>
<dbReference type="SUPFAM" id="SSF57196">
    <property type="entry name" value="EGF/Laminin"/>
    <property type="match status" value="13"/>
</dbReference>
<keyword evidence="10 13" id="KW-1015">Disulfide bond</keyword>
<dbReference type="PANTHER" id="PTHR10574">
    <property type="entry name" value="NETRIN/LAMININ-RELATED"/>
    <property type="match status" value="1"/>
</dbReference>
<dbReference type="Pfam" id="PF24973">
    <property type="entry name" value="EGF_LMN_ATRN"/>
    <property type="match status" value="1"/>
</dbReference>
<dbReference type="GO" id="GO:0007411">
    <property type="term" value="P:axon guidance"/>
    <property type="evidence" value="ECO:0007669"/>
    <property type="project" value="TreeGrafter"/>
</dbReference>
<dbReference type="Pfam" id="PF00055">
    <property type="entry name" value="Laminin_N"/>
    <property type="match status" value="1"/>
</dbReference>
<dbReference type="FunFam" id="2.10.25.10:FF:000135">
    <property type="entry name" value="Laminin subunit beta 4"/>
    <property type="match status" value="2"/>
</dbReference>
<feature type="domain" description="Laminin EGF-like" evidence="17">
    <location>
        <begin position="852"/>
        <end position="899"/>
    </location>
</feature>
<feature type="chain" id="PRO_5035791519" description="Laminin subunit beta-1" evidence="16">
    <location>
        <begin position="22"/>
        <end position="1852"/>
    </location>
</feature>
<proteinExistence type="predicted"/>
<comment type="subcellular location">
    <subcellularLocation>
        <location evidence="1">Secreted</location>
        <location evidence="1">Extracellular space</location>
        <location evidence="1">Extracellular matrix</location>
        <location evidence="1">Basement membrane</location>
    </subcellularLocation>
</comment>
<dbReference type="SMART" id="SM00180">
    <property type="entry name" value="EGF_Lam"/>
    <property type="match status" value="13"/>
</dbReference>
<dbReference type="Gene3D" id="2.60.120.260">
    <property type="entry name" value="Galactose-binding domain-like"/>
    <property type="match status" value="1"/>
</dbReference>
<evidence type="ECO:0000256" key="1">
    <source>
        <dbReference type="ARBA" id="ARBA00004302"/>
    </source>
</evidence>
<evidence type="ECO:0000256" key="16">
    <source>
        <dbReference type="SAM" id="SignalP"/>
    </source>
</evidence>
<name>A0A8S1DHG5_9INSE</name>
<dbReference type="GO" id="GO:0030054">
    <property type="term" value="C:cell junction"/>
    <property type="evidence" value="ECO:0007669"/>
    <property type="project" value="UniProtKB-ARBA"/>
</dbReference>
<evidence type="ECO:0000256" key="4">
    <source>
        <dbReference type="ARBA" id="ARBA00022553"/>
    </source>
</evidence>
<feature type="domain" description="Laminin EGF-like" evidence="17">
    <location>
        <begin position="900"/>
        <end position="945"/>
    </location>
</feature>
<dbReference type="FunFam" id="2.10.25.10:FF:000065">
    <property type="entry name" value="Laminin subunit beta 1"/>
    <property type="match status" value="1"/>
</dbReference>
<feature type="disulfide bond" evidence="13">
    <location>
        <begin position="554"/>
        <end position="563"/>
    </location>
</feature>
<feature type="disulfide bond" evidence="13">
    <location>
        <begin position="852"/>
        <end position="864"/>
    </location>
</feature>
<keyword evidence="9 14" id="KW-0175">Coiled coil</keyword>
<evidence type="ECO:0000256" key="14">
    <source>
        <dbReference type="SAM" id="Coils"/>
    </source>
</evidence>
<dbReference type="GO" id="GO:0009888">
    <property type="term" value="P:tissue development"/>
    <property type="evidence" value="ECO:0007669"/>
    <property type="project" value="TreeGrafter"/>
</dbReference>
<gene>
    <name evidence="20" type="ORF">CLODIP_2_CD06309</name>
</gene>
<feature type="disulfide bond" evidence="13">
    <location>
        <begin position="502"/>
        <end position="511"/>
    </location>
</feature>
<dbReference type="FunFam" id="2.10.25.10:FF:000101">
    <property type="entry name" value="Laminin subunit beta 1"/>
    <property type="match status" value="1"/>
</dbReference>
<feature type="region of interest" description="Disordered" evidence="15">
    <location>
        <begin position="1749"/>
        <end position="1778"/>
    </location>
</feature>
<keyword evidence="21" id="KW-1185">Reference proteome</keyword>
<feature type="disulfide bond" evidence="13">
    <location>
        <begin position="965"/>
        <end position="974"/>
    </location>
</feature>
<feature type="domain" description="Laminin EGF-like" evidence="17">
    <location>
        <begin position="346"/>
        <end position="408"/>
    </location>
</feature>
<feature type="domain" description="Laminin EGF-like" evidence="17">
    <location>
        <begin position="1107"/>
        <end position="1157"/>
    </location>
</feature>